<keyword evidence="5 10" id="KW-0067">ATP-binding</keyword>
<keyword evidence="4 10" id="KW-0347">Helicase</keyword>
<dbReference type="GO" id="GO:0006260">
    <property type="term" value="P:DNA replication"/>
    <property type="evidence" value="ECO:0007669"/>
    <property type="project" value="InterPro"/>
</dbReference>
<evidence type="ECO:0000259" key="14">
    <source>
        <dbReference type="PROSITE" id="PS51217"/>
    </source>
</evidence>
<feature type="domain" description="UvrD-like helicase C-terminal" evidence="14">
    <location>
        <begin position="290"/>
        <end position="568"/>
    </location>
</feature>
<dbReference type="EC" id="5.6.2.4" evidence="11"/>
<keyword evidence="16" id="KW-1185">Reference proteome</keyword>
<evidence type="ECO:0000256" key="2">
    <source>
        <dbReference type="ARBA" id="ARBA00022741"/>
    </source>
</evidence>
<feature type="compositionally biased region" description="Basic and acidic residues" evidence="12">
    <location>
        <begin position="703"/>
        <end position="712"/>
    </location>
</feature>
<keyword evidence="3 10" id="KW-0378">Hydrolase</keyword>
<protein>
    <recommendedName>
        <fullName evidence="11">ATP-dependent DNA helicase</fullName>
        <ecNumber evidence="11">5.6.2.4</ecNumber>
    </recommendedName>
</protein>
<accession>A0A916RZS7</accession>
<dbReference type="GO" id="GO:0033202">
    <property type="term" value="C:DNA helicase complex"/>
    <property type="evidence" value="ECO:0007669"/>
    <property type="project" value="TreeGrafter"/>
</dbReference>
<evidence type="ECO:0000256" key="3">
    <source>
        <dbReference type="ARBA" id="ARBA00022801"/>
    </source>
</evidence>
<dbReference type="InterPro" id="IPR027417">
    <property type="entry name" value="P-loop_NTPase"/>
</dbReference>
<dbReference type="RefSeq" id="WP_188384435.1">
    <property type="nucleotide sequence ID" value="NZ_BMEY01000008.1"/>
</dbReference>
<dbReference type="GO" id="GO:0003677">
    <property type="term" value="F:DNA binding"/>
    <property type="evidence" value="ECO:0007669"/>
    <property type="project" value="UniProtKB-KW"/>
</dbReference>
<evidence type="ECO:0000256" key="5">
    <source>
        <dbReference type="ARBA" id="ARBA00022840"/>
    </source>
</evidence>
<keyword evidence="7" id="KW-0413">Isomerase</keyword>
<dbReference type="GO" id="GO:0005829">
    <property type="term" value="C:cytosol"/>
    <property type="evidence" value="ECO:0007669"/>
    <property type="project" value="TreeGrafter"/>
</dbReference>
<reference evidence="15" key="2">
    <citation type="submission" date="2020-09" db="EMBL/GenBank/DDBJ databases">
        <authorList>
            <person name="Sun Q."/>
            <person name="Zhou Y."/>
        </authorList>
    </citation>
    <scope>NUCLEOTIDE SEQUENCE</scope>
    <source>
        <strain evidence="15">CGMCC 1.12408</strain>
    </source>
</reference>
<comment type="catalytic activity">
    <reaction evidence="8">
        <text>Couples ATP hydrolysis with the unwinding of duplex DNA by translocating in the 3'-5' direction.</text>
        <dbReference type="EC" id="5.6.2.4"/>
    </reaction>
</comment>
<feature type="binding site" evidence="10">
    <location>
        <begin position="31"/>
        <end position="38"/>
    </location>
    <ligand>
        <name>ATP</name>
        <dbReference type="ChEBI" id="CHEBI:30616"/>
    </ligand>
</feature>
<dbReference type="GO" id="GO:0043138">
    <property type="term" value="F:3'-5' DNA helicase activity"/>
    <property type="evidence" value="ECO:0007669"/>
    <property type="project" value="UniProtKB-EC"/>
</dbReference>
<evidence type="ECO:0000256" key="11">
    <source>
        <dbReference type="RuleBase" id="RU364053"/>
    </source>
</evidence>
<keyword evidence="6 11" id="KW-0238">DNA-binding</keyword>
<evidence type="ECO:0000313" key="15">
    <source>
        <dbReference type="EMBL" id="GGA75574.1"/>
    </source>
</evidence>
<dbReference type="InterPro" id="IPR000212">
    <property type="entry name" value="DNA_helicase_UvrD/REP"/>
</dbReference>
<evidence type="ECO:0000313" key="16">
    <source>
        <dbReference type="Proteomes" id="UP000613512"/>
    </source>
</evidence>
<evidence type="ECO:0000259" key="13">
    <source>
        <dbReference type="PROSITE" id="PS51198"/>
    </source>
</evidence>
<dbReference type="CDD" id="cd17932">
    <property type="entry name" value="DEXQc_UvrD"/>
    <property type="match status" value="1"/>
</dbReference>
<dbReference type="GO" id="GO:0000725">
    <property type="term" value="P:recombinational repair"/>
    <property type="evidence" value="ECO:0007669"/>
    <property type="project" value="TreeGrafter"/>
</dbReference>
<evidence type="ECO:0000256" key="4">
    <source>
        <dbReference type="ARBA" id="ARBA00022806"/>
    </source>
</evidence>
<dbReference type="Pfam" id="PF00580">
    <property type="entry name" value="UvrD-helicase"/>
    <property type="match status" value="1"/>
</dbReference>
<dbReference type="GO" id="GO:0005524">
    <property type="term" value="F:ATP binding"/>
    <property type="evidence" value="ECO:0007669"/>
    <property type="project" value="UniProtKB-UniRule"/>
</dbReference>
<dbReference type="PROSITE" id="PS51198">
    <property type="entry name" value="UVRD_HELICASE_ATP_BIND"/>
    <property type="match status" value="1"/>
</dbReference>
<feature type="domain" description="UvrD-like helicase ATP-binding" evidence="13">
    <location>
        <begin position="10"/>
        <end position="289"/>
    </location>
</feature>
<dbReference type="SUPFAM" id="SSF52540">
    <property type="entry name" value="P-loop containing nucleoside triphosphate hydrolases"/>
    <property type="match status" value="1"/>
</dbReference>
<dbReference type="InterPro" id="IPR014017">
    <property type="entry name" value="DNA_helicase_UvrD-like_C"/>
</dbReference>
<evidence type="ECO:0000256" key="8">
    <source>
        <dbReference type="ARBA" id="ARBA00034617"/>
    </source>
</evidence>
<reference evidence="15" key="1">
    <citation type="journal article" date="2014" name="Int. J. Syst. Evol. Microbiol.">
        <title>Complete genome sequence of Corynebacterium casei LMG S-19264T (=DSM 44701T), isolated from a smear-ripened cheese.</title>
        <authorList>
            <consortium name="US DOE Joint Genome Institute (JGI-PGF)"/>
            <person name="Walter F."/>
            <person name="Albersmeier A."/>
            <person name="Kalinowski J."/>
            <person name="Ruckert C."/>
        </authorList>
    </citation>
    <scope>NUCLEOTIDE SEQUENCE</scope>
    <source>
        <strain evidence="15">CGMCC 1.12408</strain>
    </source>
</reference>
<evidence type="ECO:0000256" key="1">
    <source>
        <dbReference type="ARBA" id="ARBA00009922"/>
    </source>
</evidence>
<dbReference type="EMBL" id="BMEY01000008">
    <property type="protein sequence ID" value="GGA75574.1"/>
    <property type="molecule type" value="Genomic_DNA"/>
</dbReference>
<feature type="region of interest" description="Disordered" evidence="12">
    <location>
        <begin position="667"/>
        <end position="712"/>
    </location>
</feature>
<dbReference type="Gene3D" id="1.10.10.160">
    <property type="match status" value="1"/>
</dbReference>
<dbReference type="Gene3D" id="3.40.50.300">
    <property type="entry name" value="P-loop containing nucleotide triphosphate hydrolases"/>
    <property type="match status" value="2"/>
</dbReference>
<dbReference type="Pfam" id="PF21196">
    <property type="entry name" value="PcrA_UvrD_tudor"/>
    <property type="match status" value="1"/>
</dbReference>
<dbReference type="InterPro" id="IPR005751">
    <property type="entry name" value="ATP-dep_DNA_helicase_PcrA"/>
</dbReference>
<dbReference type="InterPro" id="IPR014016">
    <property type="entry name" value="UvrD-like_ATP-bd"/>
</dbReference>
<evidence type="ECO:0000256" key="12">
    <source>
        <dbReference type="SAM" id="MobiDB-lite"/>
    </source>
</evidence>
<evidence type="ECO:0000256" key="9">
    <source>
        <dbReference type="ARBA" id="ARBA00048988"/>
    </source>
</evidence>
<dbReference type="GO" id="GO:0016787">
    <property type="term" value="F:hydrolase activity"/>
    <property type="evidence" value="ECO:0007669"/>
    <property type="project" value="UniProtKB-UniRule"/>
</dbReference>
<dbReference type="FunFam" id="1.10.486.10:FF:000003">
    <property type="entry name" value="ATP-dependent DNA helicase"/>
    <property type="match status" value="1"/>
</dbReference>
<dbReference type="AlphaFoldDB" id="A0A916RZS7"/>
<evidence type="ECO:0000256" key="10">
    <source>
        <dbReference type="PROSITE-ProRule" id="PRU00560"/>
    </source>
</evidence>
<dbReference type="PROSITE" id="PS51217">
    <property type="entry name" value="UVRD_HELICASE_CTER"/>
    <property type="match status" value="1"/>
</dbReference>
<keyword evidence="2 10" id="KW-0547">Nucleotide-binding</keyword>
<comment type="caution">
    <text evidence="15">The sequence shown here is derived from an EMBL/GenBank/DDBJ whole genome shotgun (WGS) entry which is preliminary data.</text>
</comment>
<evidence type="ECO:0000256" key="6">
    <source>
        <dbReference type="ARBA" id="ARBA00023125"/>
    </source>
</evidence>
<dbReference type="GO" id="GO:0009314">
    <property type="term" value="P:response to radiation"/>
    <property type="evidence" value="ECO:0007669"/>
    <property type="project" value="UniProtKB-ARBA"/>
</dbReference>
<evidence type="ECO:0000256" key="7">
    <source>
        <dbReference type="ARBA" id="ARBA00023235"/>
    </source>
</evidence>
<comment type="catalytic activity">
    <reaction evidence="9 11">
        <text>ATP + H2O = ADP + phosphate + H(+)</text>
        <dbReference type="Rhea" id="RHEA:13065"/>
        <dbReference type="ChEBI" id="CHEBI:15377"/>
        <dbReference type="ChEBI" id="CHEBI:15378"/>
        <dbReference type="ChEBI" id="CHEBI:30616"/>
        <dbReference type="ChEBI" id="CHEBI:43474"/>
        <dbReference type="ChEBI" id="CHEBI:456216"/>
        <dbReference type="EC" id="5.6.2.4"/>
    </reaction>
</comment>
<dbReference type="Proteomes" id="UP000613512">
    <property type="component" value="Unassembled WGS sequence"/>
</dbReference>
<organism evidence="15 16">
    <name type="scientific">Ornithinibacillus halotolerans</name>
    <dbReference type="NCBI Taxonomy" id="1274357"/>
    <lineage>
        <taxon>Bacteria</taxon>
        <taxon>Bacillati</taxon>
        <taxon>Bacillota</taxon>
        <taxon>Bacilli</taxon>
        <taxon>Bacillales</taxon>
        <taxon>Bacillaceae</taxon>
        <taxon>Ornithinibacillus</taxon>
    </lineage>
</organism>
<comment type="similarity">
    <text evidence="1 11">Belongs to the helicase family. UvrD subfamily.</text>
</comment>
<dbReference type="PANTHER" id="PTHR11070:SF2">
    <property type="entry name" value="ATP-DEPENDENT DNA HELICASE SRS2"/>
    <property type="match status" value="1"/>
</dbReference>
<dbReference type="FunFam" id="1.10.10.160:FF:000001">
    <property type="entry name" value="ATP-dependent DNA helicase"/>
    <property type="match status" value="1"/>
</dbReference>
<dbReference type="CDD" id="cd18807">
    <property type="entry name" value="SF1_C_UvrD"/>
    <property type="match status" value="1"/>
</dbReference>
<dbReference type="InterPro" id="IPR013986">
    <property type="entry name" value="DExx_box_DNA_helicase_dom_sf"/>
</dbReference>
<dbReference type="PANTHER" id="PTHR11070">
    <property type="entry name" value="UVRD / RECB / PCRA DNA HELICASE FAMILY MEMBER"/>
    <property type="match status" value="1"/>
</dbReference>
<sequence>MSRTVDDLIKGLNKQQQEAVKHTEGPLLIMAGAGSGKTRVLTHRIAYLMDEKGVSPRNILAITFTNKAAREMKERVSKLVGPEGADMWVSTFHSMCVRILRRDIDRIGYSRNFTILDSSDQLSVVKQVLKDLNIDTKQFEPRAMQNQISSAKNELITATDFTSKASNFYDRQVAKVYEGYEKVLRKNQSLDFDDLIMQTIHLFKRVPEILEYYQRRFQYIHVDEYQDTNHAQYTLVKQLANRFQNLCVVGDSDQSIYRWRGADISNILSFEKDYPAARTVFLEQNYRSTKSILEAANKVIANNPGRKPKNLWTENPDGQKIHYYQGATEQDEALFITDKIRELIREEGFSPSDVAILYRTNAQSRAVEDTLMKSGVAYQMVGGMRFYDRKEIKDMIAYLRLITNPDDDLSFERVVNEPKRGIGKTSIERLRAYAIENGLSFYQAVEVVDFTGVPKKAANALAEFGNLIKTLNQQQEFLTATDMVEQVLERSGYEEMLKNERTIESQSRLENLEEFMTVTKDFEASSEDKTLIAFLTDLALIADIDRVDEEDPENNEKVTLMTLHAAKGLEFPVVFLIGLEENVFPHSRAMFDDEEMEEERRLAYVGITRAEKQLYLTNAKMRTLYGRTNMNPISRFINEIPEELIEGIEQARNTMFGSSSFGRNFSERDLRSPFASPKSQGQPTQQPRRSTVRVQQSTGAESETWKPGDKAEHKKWGVGTVVKVQGEGDKMELDVAFPAPTGIKRLLAKFAPITKQ</sequence>
<gene>
    <name evidence="15" type="primary">pcrA</name>
    <name evidence="15" type="ORF">GCM10008025_19080</name>
</gene>
<feature type="compositionally biased region" description="Polar residues" evidence="12">
    <location>
        <begin position="677"/>
        <end position="701"/>
    </location>
</feature>
<name>A0A916RZS7_9BACI</name>
<dbReference type="Pfam" id="PF13361">
    <property type="entry name" value="UvrD_C"/>
    <property type="match status" value="1"/>
</dbReference>
<proteinExistence type="inferred from homology"/>
<dbReference type="NCBIfam" id="TIGR01073">
    <property type="entry name" value="pcrA"/>
    <property type="match status" value="1"/>
</dbReference>
<dbReference type="Gene3D" id="1.10.486.10">
    <property type="entry name" value="PCRA, domain 4"/>
    <property type="match status" value="1"/>
</dbReference>